<comment type="caution">
    <text evidence="4">The sequence shown here is derived from an EMBL/GenBank/DDBJ whole genome shotgun (WGS) entry which is preliminary data.</text>
</comment>
<keyword evidence="2" id="KW-0812">Transmembrane</keyword>
<dbReference type="InterPro" id="IPR003599">
    <property type="entry name" value="Ig_sub"/>
</dbReference>
<feature type="compositionally biased region" description="Polar residues" evidence="1">
    <location>
        <begin position="290"/>
        <end position="301"/>
    </location>
</feature>
<accession>A0ABD0XRD5</accession>
<dbReference type="InterPro" id="IPR007110">
    <property type="entry name" value="Ig-like_dom"/>
</dbReference>
<dbReference type="SUPFAM" id="SSF48726">
    <property type="entry name" value="Immunoglobulin"/>
    <property type="match status" value="3"/>
</dbReference>
<feature type="region of interest" description="Disordered" evidence="1">
    <location>
        <begin position="286"/>
        <end position="323"/>
    </location>
</feature>
<dbReference type="InterPro" id="IPR036179">
    <property type="entry name" value="Ig-like_dom_sf"/>
</dbReference>
<evidence type="ECO:0000259" key="3">
    <source>
        <dbReference type="PROSITE" id="PS50835"/>
    </source>
</evidence>
<reference evidence="4 5" key="1">
    <citation type="submission" date="2024-06" db="EMBL/GenBank/DDBJ databases">
        <authorList>
            <person name="Pan Q."/>
            <person name="Wen M."/>
            <person name="Jouanno E."/>
            <person name="Zahm M."/>
            <person name="Klopp C."/>
            <person name="Cabau C."/>
            <person name="Louis A."/>
            <person name="Berthelot C."/>
            <person name="Parey E."/>
            <person name="Roest Crollius H."/>
            <person name="Montfort J."/>
            <person name="Robinson-Rechavi M."/>
            <person name="Bouchez O."/>
            <person name="Lampietro C."/>
            <person name="Lopez Roques C."/>
            <person name="Donnadieu C."/>
            <person name="Postlethwait J."/>
            <person name="Bobe J."/>
            <person name="Verreycken H."/>
            <person name="Guiguen Y."/>
        </authorList>
    </citation>
    <scope>NUCLEOTIDE SEQUENCE [LARGE SCALE GENOMIC DNA]</scope>
    <source>
        <strain evidence="4">Up_M1</strain>
        <tissue evidence="4">Testis</tissue>
    </source>
</reference>
<dbReference type="InterPro" id="IPR013783">
    <property type="entry name" value="Ig-like_fold"/>
</dbReference>
<name>A0ABD0XRD5_UMBPY</name>
<organism evidence="4 5">
    <name type="scientific">Umbra pygmaea</name>
    <name type="common">Eastern mudminnow</name>
    <dbReference type="NCBI Taxonomy" id="75934"/>
    <lineage>
        <taxon>Eukaryota</taxon>
        <taxon>Metazoa</taxon>
        <taxon>Chordata</taxon>
        <taxon>Craniata</taxon>
        <taxon>Vertebrata</taxon>
        <taxon>Euteleostomi</taxon>
        <taxon>Actinopterygii</taxon>
        <taxon>Neopterygii</taxon>
        <taxon>Teleostei</taxon>
        <taxon>Protacanthopterygii</taxon>
        <taxon>Esociformes</taxon>
        <taxon>Umbridae</taxon>
        <taxon>Umbra</taxon>
    </lineage>
</organism>
<dbReference type="Pfam" id="PF13927">
    <property type="entry name" value="Ig_3"/>
    <property type="match status" value="1"/>
</dbReference>
<proteinExistence type="predicted"/>
<dbReference type="EMBL" id="JAGEUA010000002">
    <property type="protein sequence ID" value="KAL1005630.1"/>
    <property type="molecule type" value="Genomic_DNA"/>
</dbReference>
<evidence type="ECO:0000313" key="4">
    <source>
        <dbReference type="EMBL" id="KAL1005630.1"/>
    </source>
</evidence>
<evidence type="ECO:0000256" key="1">
    <source>
        <dbReference type="SAM" id="MobiDB-lite"/>
    </source>
</evidence>
<keyword evidence="2" id="KW-1133">Transmembrane helix</keyword>
<dbReference type="SMART" id="SM00409">
    <property type="entry name" value="IG"/>
    <property type="match status" value="3"/>
</dbReference>
<dbReference type="AlphaFoldDB" id="A0ABD0XRD5"/>
<dbReference type="SMART" id="SM00408">
    <property type="entry name" value="IGc2"/>
    <property type="match status" value="3"/>
</dbReference>
<dbReference type="Gene3D" id="2.60.40.10">
    <property type="entry name" value="Immunoglobulins"/>
    <property type="match status" value="3"/>
</dbReference>
<feature type="domain" description="Ig-like" evidence="3">
    <location>
        <begin position="78"/>
        <end position="160"/>
    </location>
</feature>
<dbReference type="Proteomes" id="UP001557470">
    <property type="component" value="Unassembled WGS sequence"/>
</dbReference>
<sequence>MSTSPVTEGDRVTLNCFTTCNLTGSTYIWYKNRLFINNHTSLYLNPVSSIDAGNYSCAVKGFDELRSPEETLTVLYAPKNTSVSVSPSGEIVGGGSVTLTCSSDANPPVDKYTWYKNNVTSPKASGQSYNISNIRSEDSGEYYCEAENEYGRLNSSIIFVNVLCLQVDMSATTVIEGDRVTLTCRTTCNLNGSTYIWYKNRHYINNNTSLYRNPVSIMDAGNYSCAVKGFDELRSPEKTLTVSCCYLAPDTSVSPWVIVVVLGGVLTATALLLTIYCTLRSRCTGGSGATGETQSTHPDPNNSDRHTALNMKTKSPGKDTTAYCESNSDTYTSLNIRRRPLEYDTLDFKAKQCHLQPGSS</sequence>
<dbReference type="InterPro" id="IPR003598">
    <property type="entry name" value="Ig_sub2"/>
</dbReference>
<dbReference type="CDD" id="cd00096">
    <property type="entry name" value="Ig"/>
    <property type="match status" value="1"/>
</dbReference>
<gene>
    <name evidence="4" type="ORF">UPYG_G00061590</name>
</gene>
<dbReference type="Pfam" id="PF13895">
    <property type="entry name" value="Ig_2"/>
    <property type="match status" value="2"/>
</dbReference>
<feature type="domain" description="Ig-like" evidence="3">
    <location>
        <begin position="1"/>
        <end position="73"/>
    </location>
</feature>
<evidence type="ECO:0000256" key="2">
    <source>
        <dbReference type="SAM" id="Phobius"/>
    </source>
</evidence>
<feature type="transmembrane region" description="Helical" evidence="2">
    <location>
        <begin position="253"/>
        <end position="277"/>
    </location>
</feature>
<keyword evidence="5" id="KW-1185">Reference proteome</keyword>
<protein>
    <recommendedName>
        <fullName evidence="3">Ig-like domain-containing protein</fullName>
    </recommendedName>
</protein>
<dbReference type="PANTHER" id="PTHR46013">
    <property type="entry name" value="VASCULAR CELL ADHESION MOLECULE 1"/>
    <property type="match status" value="1"/>
</dbReference>
<dbReference type="PROSITE" id="PS50835">
    <property type="entry name" value="IG_LIKE"/>
    <property type="match status" value="3"/>
</dbReference>
<keyword evidence="2" id="KW-0472">Membrane</keyword>
<evidence type="ECO:0000313" key="5">
    <source>
        <dbReference type="Proteomes" id="UP001557470"/>
    </source>
</evidence>
<feature type="domain" description="Ig-like" evidence="3">
    <location>
        <begin position="176"/>
        <end position="241"/>
    </location>
</feature>
<dbReference type="PANTHER" id="PTHR46013:SF4">
    <property type="entry name" value="B-CELL RECEPTOR CD22-RELATED"/>
    <property type="match status" value="1"/>
</dbReference>